<evidence type="ECO:0000313" key="2">
    <source>
        <dbReference type="EMBL" id="KAF7523734.1"/>
    </source>
</evidence>
<dbReference type="OrthoDB" id="2308815at2759"/>
<accession>A0A9P5GKZ2</accession>
<dbReference type="SUPFAM" id="SSF89796">
    <property type="entry name" value="CoA-transferase family III (CaiB/BaiF)"/>
    <property type="match status" value="2"/>
</dbReference>
<evidence type="ECO:0000313" key="3">
    <source>
        <dbReference type="Proteomes" id="UP000701341"/>
    </source>
</evidence>
<protein>
    <submittedName>
        <fullName evidence="2">Uncharacterized protein</fullName>
    </submittedName>
</protein>
<proteinExistence type="inferred from homology"/>
<dbReference type="InterPro" id="IPR003673">
    <property type="entry name" value="CoA-Trfase_fam_III"/>
</dbReference>
<reference evidence="2" key="1">
    <citation type="submission" date="2020-02" db="EMBL/GenBank/DDBJ databases">
        <authorList>
            <person name="Lichtner F.J."/>
        </authorList>
    </citation>
    <scope>NUCLEOTIDE SEQUENCE</scope>
    <source>
        <strain evidence="2">G10</strain>
    </source>
</reference>
<gene>
    <name evidence="2" type="ORF">PCG10_006490</name>
</gene>
<dbReference type="Proteomes" id="UP000701341">
    <property type="component" value="Unassembled WGS sequence"/>
</dbReference>
<name>A0A9P5GKZ2_PENCR</name>
<dbReference type="Pfam" id="PF02515">
    <property type="entry name" value="CoA_transf_3"/>
    <property type="match status" value="1"/>
</dbReference>
<dbReference type="Gene3D" id="3.40.50.10540">
    <property type="entry name" value="Crotonobetainyl-coa:carnitine coa-transferase, domain 1"/>
    <property type="match status" value="1"/>
</dbReference>
<dbReference type="InterPro" id="IPR023606">
    <property type="entry name" value="CoA-Trfase_III_dom_1_sf"/>
</dbReference>
<dbReference type="PANTHER" id="PTHR48229">
    <property type="entry name" value="CAIB/BAIF FAMILY ENZYME (AFU_ORTHOLOGUE AFUA_1G05360)-RELATED"/>
    <property type="match status" value="1"/>
</dbReference>
<dbReference type="GO" id="GO:0003824">
    <property type="term" value="F:catalytic activity"/>
    <property type="evidence" value="ECO:0007669"/>
    <property type="project" value="InterPro"/>
</dbReference>
<comment type="similarity">
    <text evidence="1">Belongs to the CoA-transferase III family.</text>
</comment>
<dbReference type="AlphaFoldDB" id="A0A9P5GKZ2"/>
<dbReference type="InterPro" id="IPR052985">
    <property type="entry name" value="CoA-trans_III_biosynth/detox"/>
</dbReference>
<dbReference type="EMBL" id="JAAOZQ010000042">
    <property type="protein sequence ID" value="KAF7523734.1"/>
    <property type="molecule type" value="Genomic_DNA"/>
</dbReference>
<comment type="caution">
    <text evidence="2">The sequence shown here is derived from an EMBL/GenBank/DDBJ whole genome shotgun (WGS) entry which is preliminary data.</text>
</comment>
<organism evidence="2 3">
    <name type="scientific">Penicillium crustosum</name>
    <name type="common">Blue mold fungus</name>
    <dbReference type="NCBI Taxonomy" id="36656"/>
    <lineage>
        <taxon>Eukaryota</taxon>
        <taxon>Fungi</taxon>
        <taxon>Dikarya</taxon>
        <taxon>Ascomycota</taxon>
        <taxon>Pezizomycotina</taxon>
        <taxon>Eurotiomycetes</taxon>
        <taxon>Eurotiomycetidae</taxon>
        <taxon>Eurotiales</taxon>
        <taxon>Aspergillaceae</taxon>
        <taxon>Penicillium</taxon>
    </lineage>
</organism>
<dbReference type="PANTHER" id="PTHR48229:SF2">
    <property type="entry name" value="CAIB_BAIF FAMILY PROTEIN"/>
    <property type="match status" value="1"/>
</dbReference>
<sequence>MATILDAQRNEAYSVPAEAQKVFLDGILQNSLMKGLPAEIHDAAATIKFVGSHDPSIAINWRFAESIASLKAFEGALLSVLLQRKYGVKAPEIVIDTDHSQLFVMSAMIWTLDPEGEPIESSFTLARDGGRFLNYFPSWDTNKAQATIYRSLCTNVYKTKDDRYFHLHGIIYFYLLAFTTQANESITTGSMNPEPTLASVGLPAWMPELDHSPREDVVKFYQERVEEFDSADLEHLASEVHKQAGTICWTPEEYFASEHGQENGKVGLYEIHHHGNPKQEPCWWPSSPETSASRPLAGLKVVDLTRVIAGPAISRGLAEMGASVMRVAAPHLCDFSFVHCDMNWGKWNSLLDLRLARDRDSLKALIEDADVVVTGYRPGVLDKYGFSEKDILKIGSDRGRGIIYARENSYGWYGPWAKRSGWQQISDANCGVAMEYGRGMGLDEPVIPVFPNSDYCTGVCGSAGVLDALMRRATDGGSYTVDIALNYYSQWLVRSVGTYPENVWQKLWSDNGRPIFRHYHTMFETIPAHVELLKKNSGDRVFHPRNFQDLQSPQLGVPVRVPKPVLQFPQGPVQLKYNVGTRTNGVDQPRWPEDLTVEVVV</sequence>
<evidence type="ECO:0000256" key="1">
    <source>
        <dbReference type="ARBA" id="ARBA00008383"/>
    </source>
</evidence>
<keyword evidence="3" id="KW-1185">Reference proteome</keyword>